<evidence type="ECO:0000313" key="2">
    <source>
        <dbReference type="Proteomes" id="UP000414233"/>
    </source>
</evidence>
<dbReference type="Proteomes" id="UP000414233">
    <property type="component" value="Unassembled WGS sequence"/>
</dbReference>
<reference evidence="1 2" key="1">
    <citation type="submission" date="2019-08" db="EMBL/GenBank/DDBJ databases">
        <authorList>
            <person name="Peeters C."/>
        </authorList>
    </citation>
    <scope>NUCLEOTIDE SEQUENCE [LARGE SCALE GENOMIC DNA]</scope>
    <source>
        <strain evidence="1 2">LMG 30175</strain>
    </source>
</reference>
<sequence length="357" mass="38972">MRDLAWLLLSDDLLDAGAFPAALGHAGGDSHRAIAAQLLALDAAPEPLARFLAGGERTRLGRYAERLLHFFLDQDHQHQLLAAGLQVRDARRGGMTLGECDFLLRRHADAALLHWELAVKLYLYVPPAQAASALTERALQFHWLGPNLADSLADKVERLLDHQLRLTTIDAARSVLPAPGPWLPQAYLKGWLFHPLGEASRVPVMIAPGHGRGWWAGMDTWWAWASGAVNGSAAEAWAVLPRVRWLAPARVAADEALTLPALHARIESLWADMEARGGMAEPLLIVALRRAGDSLDAAGRVSADADVAPAGEWHERDRGFVVPQGWRERAVRRIDELSARARVRDAARLAIAPAPAE</sequence>
<name>A0A5E4WQG9_9BURK</name>
<proteinExistence type="predicted"/>
<evidence type="ECO:0008006" key="3">
    <source>
        <dbReference type="Google" id="ProtNLM"/>
    </source>
</evidence>
<evidence type="ECO:0000313" key="1">
    <source>
        <dbReference type="EMBL" id="VVE27068.1"/>
    </source>
</evidence>
<keyword evidence="2" id="KW-1185">Reference proteome</keyword>
<dbReference type="InterPro" id="IPR015003">
    <property type="entry name" value="DUF1853"/>
</dbReference>
<organism evidence="1 2">
    <name type="scientific">Pandoraea terrae</name>
    <dbReference type="NCBI Taxonomy" id="1537710"/>
    <lineage>
        <taxon>Bacteria</taxon>
        <taxon>Pseudomonadati</taxon>
        <taxon>Pseudomonadota</taxon>
        <taxon>Betaproteobacteria</taxon>
        <taxon>Burkholderiales</taxon>
        <taxon>Burkholderiaceae</taxon>
        <taxon>Pandoraea</taxon>
    </lineage>
</organism>
<protein>
    <recommendedName>
        <fullName evidence="3">DUF1853 domain-containing protein</fullName>
    </recommendedName>
</protein>
<dbReference type="EMBL" id="CABPRZ010000014">
    <property type="protein sequence ID" value="VVE27068.1"/>
    <property type="molecule type" value="Genomic_DNA"/>
</dbReference>
<gene>
    <name evidence="1" type="ORF">PTE30175_03360</name>
</gene>
<dbReference type="AlphaFoldDB" id="A0A5E4WQG9"/>
<accession>A0A5E4WQG9</accession>
<dbReference type="Pfam" id="PF08907">
    <property type="entry name" value="DUF1853"/>
    <property type="match status" value="1"/>
</dbReference>